<dbReference type="PRINTS" id="PR00081">
    <property type="entry name" value="GDHRDH"/>
</dbReference>
<gene>
    <name evidence="3" type="ORF">GCM10010531_11560</name>
</gene>
<dbReference type="RefSeq" id="WP_344687700.1">
    <property type="nucleotide sequence ID" value="NZ_BAAAVV010000002.1"/>
</dbReference>
<dbReference type="InterPro" id="IPR002347">
    <property type="entry name" value="SDR_fam"/>
</dbReference>
<name>A0ABP6NY23_9ACTN</name>
<sequence>MNLGLGGRGYLLTGASRGLGFATARALVDDGARVLLSARKPHDVSAAVDALGGAPSAHGSIADLGDRGTAGRLVAESLEALGRLDGALISVGGPAPGTVLEAAEDDWRAAVDSVLLGTVRLIKALVPHLGDGAAIGLVLSTSVREPITHLAISNGLRPGLAMTAKALADELGPRGIRVLGLMPGRIATDRIIELDERSGDAEAARTASEAAIPLRRYGRPEEFGRVAAFALSPAASYLTGVMIPVDGGALRSL</sequence>
<dbReference type="SUPFAM" id="SSF51735">
    <property type="entry name" value="NAD(P)-binding Rossmann-fold domains"/>
    <property type="match status" value="1"/>
</dbReference>
<dbReference type="PANTHER" id="PTHR43943">
    <property type="entry name" value="DEHYDROGENASE/REDUCTASE (SDR FAMILY) MEMBER 4"/>
    <property type="match status" value="1"/>
</dbReference>
<dbReference type="Gene3D" id="3.40.50.720">
    <property type="entry name" value="NAD(P)-binding Rossmann-like Domain"/>
    <property type="match status" value="1"/>
</dbReference>
<evidence type="ECO:0000313" key="4">
    <source>
        <dbReference type="Proteomes" id="UP001499924"/>
    </source>
</evidence>
<dbReference type="PANTHER" id="PTHR43943:SF17">
    <property type="entry name" value="3-PHENYLPROPIONATE-DIHYDRODIOL_CINNAMIC ACID-DIHYDRODIOL DEHYDROGENASE"/>
    <property type="match status" value="1"/>
</dbReference>
<dbReference type="InterPro" id="IPR036291">
    <property type="entry name" value="NAD(P)-bd_dom_sf"/>
</dbReference>
<dbReference type="Proteomes" id="UP001499924">
    <property type="component" value="Unassembled WGS sequence"/>
</dbReference>
<dbReference type="Pfam" id="PF13561">
    <property type="entry name" value="adh_short_C2"/>
    <property type="match status" value="1"/>
</dbReference>
<dbReference type="EMBL" id="BAAAVV010000002">
    <property type="protein sequence ID" value="GAA3161574.1"/>
    <property type="molecule type" value="Genomic_DNA"/>
</dbReference>
<comment type="caution">
    <text evidence="3">The sequence shown here is derived from an EMBL/GenBank/DDBJ whole genome shotgun (WGS) entry which is preliminary data.</text>
</comment>
<proteinExistence type="inferred from homology"/>
<protein>
    <submittedName>
        <fullName evidence="3">SDR family oxidoreductase</fullName>
    </submittedName>
</protein>
<evidence type="ECO:0000313" key="3">
    <source>
        <dbReference type="EMBL" id="GAA3161574.1"/>
    </source>
</evidence>
<organism evidence="3 4">
    <name type="scientific">Blastococcus jejuensis</name>
    <dbReference type="NCBI Taxonomy" id="351224"/>
    <lineage>
        <taxon>Bacteria</taxon>
        <taxon>Bacillati</taxon>
        <taxon>Actinomycetota</taxon>
        <taxon>Actinomycetes</taxon>
        <taxon>Geodermatophilales</taxon>
        <taxon>Geodermatophilaceae</taxon>
        <taxon>Blastococcus</taxon>
    </lineage>
</organism>
<reference evidence="4" key="1">
    <citation type="journal article" date="2019" name="Int. J. Syst. Evol. Microbiol.">
        <title>The Global Catalogue of Microorganisms (GCM) 10K type strain sequencing project: providing services to taxonomists for standard genome sequencing and annotation.</title>
        <authorList>
            <consortium name="The Broad Institute Genomics Platform"/>
            <consortium name="The Broad Institute Genome Sequencing Center for Infectious Disease"/>
            <person name="Wu L."/>
            <person name="Ma J."/>
        </authorList>
    </citation>
    <scope>NUCLEOTIDE SEQUENCE [LARGE SCALE GENOMIC DNA]</scope>
    <source>
        <strain evidence="4">JCM 15614</strain>
    </source>
</reference>
<comment type="similarity">
    <text evidence="1">Belongs to the short-chain dehydrogenases/reductases (SDR) family.</text>
</comment>
<evidence type="ECO:0000256" key="2">
    <source>
        <dbReference type="ARBA" id="ARBA00023002"/>
    </source>
</evidence>
<accession>A0ABP6NY23</accession>
<evidence type="ECO:0000256" key="1">
    <source>
        <dbReference type="ARBA" id="ARBA00006484"/>
    </source>
</evidence>
<keyword evidence="4" id="KW-1185">Reference proteome</keyword>
<keyword evidence="2" id="KW-0560">Oxidoreductase</keyword>